<dbReference type="PANTHER" id="PTHR33164:SF105">
    <property type="entry name" value="TRANSCRIPTIONAL REPRESSOR PROTEIN-RELATED"/>
    <property type="match status" value="1"/>
</dbReference>
<dbReference type="PROSITE" id="PS50995">
    <property type="entry name" value="HTH_MARR_2"/>
    <property type="match status" value="1"/>
</dbReference>
<dbReference type="PANTHER" id="PTHR33164">
    <property type="entry name" value="TRANSCRIPTIONAL REGULATOR, MARR FAMILY"/>
    <property type="match status" value="1"/>
</dbReference>
<organism evidence="2 3">
    <name type="scientific">Aquincola agrisoli</name>
    <dbReference type="NCBI Taxonomy" id="3119538"/>
    <lineage>
        <taxon>Bacteria</taxon>
        <taxon>Pseudomonadati</taxon>
        <taxon>Pseudomonadota</taxon>
        <taxon>Betaproteobacteria</taxon>
        <taxon>Burkholderiales</taxon>
        <taxon>Sphaerotilaceae</taxon>
        <taxon>Aquincola</taxon>
    </lineage>
</organism>
<name>A0AAW9PXB9_9BURK</name>
<dbReference type="RefSeq" id="WP_332287287.1">
    <property type="nucleotide sequence ID" value="NZ_JAZIBG010000003.1"/>
</dbReference>
<dbReference type="InterPro" id="IPR036388">
    <property type="entry name" value="WH-like_DNA-bd_sf"/>
</dbReference>
<feature type="domain" description="HTH marR-type" evidence="1">
    <location>
        <begin position="1"/>
        <end position="141"/>
    </location>
</feature>
<evidence type="ECO:0000313" key="2">
    <source>
        <dbReference type="EMBL" id="MEF7612388.1"/>
    </source>
</evidence>
<dbReference type="Gene3D" id="1.10.10.10">
    <property type="entry name" value="Winged helix-like DNA-binding domain superfamily/Winged helix DNA-binding domain"/>
    <property type="match status" value="1"/>
</dbReference>
<dbReference type="GO" id="GO:0006950">
    <property type="term" value="P:response to stress"/>
    <property type="evidence" value="ECO:0007669"/>
    <property type="project" value="TreeGrafter"/>
</dbReference>
<evidence type="ECO:0000313" key="3">
    <source>
        <dbReference type="Proteomes" id="UP001336250"/>
    </source>
</evidence>
<dbReference type="SUPFAM" id="SSF46785">
    <property type="entry name" value="Winged helix' DNA-binding domain"/>
    <property type="match status" value="1"/>
</dbReference>
<gene>
    <name evidence="2" type="ORF">V4F39_00610</name>
</gene>
<dbReference type="GO" id="GO:0003700">
    <property type="term" value="F:DNA-binding transcription factor activity"/>
    <property type="evidence" value="ECO:0007669"/>
    <property type="project" value="InterPro"/>
</dbReference>
<dbReference type="SMART" id="SM00347">
    <property type="entry name" value="HTH_MARR"/>
    <property type="match status" value="1"/>
</dbReference>
<dbReference type="EMBL" id="JAZIBG010000003">
    <property type="protein sequence ID" value="MEF7612388.1"/>
    <property type="molecule type" value="Genomic_DNA"/>
</dbReference>
<dbReference type="InterPro" id="IPR000835">
    <property type="entry name" value="HTH_MarR-typ"/>
</dbReference>
<accession>A0AAW9PXB9</accession>
<sequence>MSQAVPQPPRGCTNLKIRQLARLVGRHYEAHAAATGLKNTQYSLLSHVVKMAPVRPGDLAQAMRLDASTLTRNLQPLVAQGWVTLGAGADGRSRLVDVTEAGRAAREQGQKAWKKAQLEVNALLGIERVTALHALIDECIAVLETTDDAHEEGARNE</sequence>
<dbReference type="AlphaFoldDB" id="A0AAW9PXB9"/>
<protein>
    <submittedName>
        <fullName evidence="2">MarR family winged helix-turn-helix transcriptional regulator</fullName>
    </submittedName>
</protein>
<proteinExistence type="predicted"/>
<keyword evidence="3" id="KW-1185">Reference proteome</keyword>
<evidence type="ECO:0000259" key="1">
    <source>
        <dbReference type="PROSITE" id="PS50995"/>
    </source>
</evidence>
<comment type="caution">
    <text evidence="2">The sequence shown here is derived from an EMBL/GenBank/DDBJ whole genome shotgun (WGS) entry which is preliminary data.</text>
</comment>
<reference evidence="2 3" key="1">
    <citation type="submission" date="2024-02" db="EMBL/GenBank/DDBJ databases">
        <title>Genome sequence of Aquincola sp. MAHUQ-54.</title>
        <authorList>
            <person name="Huq M.A."/>
        </authorList>
    </citation>
    <scope>NUCLEOTIDE SEQUENCE [LARGE SCALE GENOMIC DNA]</scope>
    <source>
        <strain evidence="2 3">MAHUQ-54</strain>
    </source>
</reference>
<dbReference type="InterPro" id="IPR036390">
    <property type="entry name" value="WH_DNA-bd_sf"/>
</dbReference>
<dbReference type="Proteomes" id="UP001336250">
    <property type="component" value="Unassembled WGS sequence"/>
</dbReference>
<dbReference type="Pfam" id="PF12802">
    <property type="entry name" value="MarR_2"/>
    <property type="match status" value="1"/>
</dbReference>
<dbReference type="InterPro" id="IPR039422">
    <property type="entry name" value="MarR/SlyA-like"/>
</dbReference>